<protein>
    <recommendedName>
        <fullName evidence="6">Phosphoesterase</fullName>
    </recommendedName>
</protein>
<organism evidence="4 5">
    <name type="scientific">Sphagnum troendelagicum</name>
    <dbReference type="NCBI Taxonomy" id="128251"/>
    <lineage>
        <taxon>Eukaryota</taxon>
        <taxon>Viridiplantae</taxon>
        <taxon>Streptophyta</taxon>
        <taxon>Embryophyta</taxon>
        <taxon>Bryophyta</taxon>
        <taxon>Sphagnophytina</taxon>
        <taxon>Sphagnopsida</taxon>
        <taxon>Sphagnales</taxon>
        <taxon>Sphagnaceae</taxon>
        <taxon>Sphagnum</taxon>
    </lineage>
</organism>
<evidence type="ECO:0000313" key="5">
    <source>
        <dbReference type="Proteomes" id="UP001497512"/>
    </source>
</evidence>
<accession>A0ABP0U706</accession>
<dbReference type="InterPro" id="IPR017850">
    <property type="entry name" value="Alkaline_phosphatase_core_sf"/>
</dbReference>
<gene>
    <name evidence="4" type="ORF">CSSPTR1EN2_LOCUS11817</name>
</gene>
<feature type="region of interest" description="Disordered" evidence="2">
    <location>
        <begin position="519"/>
        <end position="539"/>
    </location>
</feature>
<dbReference type="InterPro" id="IPR007312">
    <property type="entry name" value="Phosphoesterase"/>
</dbReference>
<proteinExistence type="predicted"/>
<dbReference type="Proteomes" id="UP001497512">
    <property type="component" value="Chromosome 19"/>
</dbReference>
<reference evidence="4" key="1">
    <citation type="submission" date="2024-02" db="EMBL/GenBank/DDBJ databases">
        <authorList>
            <consortium name="ELIXIR-Norway"/>
            <consortium name="Elixir Norway"/>
        </authorList>
    </citation>
    <scope>NUCLEOTIDE SEQUENCE</scope>
</reference>
<evidence type="ECO:0000256" key="3">
    <source>
        <dbReference type="SAM" id="SignalP"/>
    </source>
</evidence>
<dbReference type="SUPFAM" id="SSF53649">
    <property type="entry name" value="Alkaline phosphatase-like"/>
    <property type="match status" value="1"/>
</dbReference>
<dbReference type="PANTHER" id="PTHR31956">
    <property type="entry name" value="NON-SPECIFIC PHOSPHOLIPASE C4-RELATED"/>
    <property type="match status" value="1"/>
</dbReference>
<sequence>MEVLLLLLGCLQYCRRPPCICNMKLFFLLCLLVCSRFVVTGTQAQTISGPIKTVVVLVMENRSFDHMLGFLKLLNPEVDGLTGDETNPLPTATAPSNLITISDNAEFVDPDPGHSFEAITEQVFGPGGTPVDPAPMDGFAIQAETVVAGLSTRVMSAFRPEVIPVHTALAMNFAVFDRWYSSIPTSTQPNRLFVHSATSHGLMSNLQTVLAMGLPQQTIMDDIADAGLSFGVYYQNVPTTLFFSNMRKLKYVNNFMDYDAHFHLDAAMGNLPNYVVVEQRYYDLESGPANDDHPSHDIAQGQALIKDVYETLRASPQWNELLLLITYDEHGGFYDHVPTPQTGIPNPDGLLGPAPENFNFDRLGVRVPTIAVSPWINQGTVVHEAVGPTATSHFEHSSIPATVRKLFNLPSPPLTAREAWAGTFEDILSQRTTPRTDAPATLPSPPWSLRQAPVNEHALLTEFQSDLVNLASALNGARGHKTTTTSASDSQLTVGEANFFVETAVSRFLQAGRAQLKTGADPESLVKADSLSPVVSTRT</sequence>
<keyword evidence="3" id="KW-0732">Signal</keyword>
<dbReference type="EMBL" id="OZ019911">
    <property type="protein sequence ID" value="CAK9213599.1"/>
    <property type="molecule type" value="Genomic_DNA"/>
</dbReference>
<dbReference type="PANTHER" id="PTHR31956:SF26">
    <property type="entry name" value="NON-SPECIFIC PHOSPHOLIPASE C2"/>
    <property type="match status" value="1"/>
</dbReference>
<evidence type="ECO:0000256" key="2">
    <source>
        <dbReference type="SAM" id="MobiDB-lite"/>
    </source>
</evidence>
<name>A0ABP0U706_9BRYO</name>
<evidence type="ECO:0008006" key="6">
    <source>
        <dbReference type="Google" id="ProtNLM"/>
    </source>
</evidence>
<dbReference type="Pfam" id="PF04185">
    <property type="entry name" value="Phosphoesterase"/>
    <property type="match status" value="1"/>
</dbReference>
<keyword evidence="5" id="KW-1185">Reference proteome</keyword>
<keyword evidence="1" id="KW-0378">Hydrolase</keyword>
<dbReference type="Gene3D" id="3.40.720.10">
    <property type="entry name" value="Alkaline Phosphatase, subunit A"/>
    <property type="match status" value="2"/>
</dbReference>
<feature type="signal peptide" evidence="3">
    <location>
        <begin position="1"/>
        <end position="44"/>
    </location>
</feature>
<feature type="chain" id="PRO_5046183822" description="Phosphoesterase" evidence="3">
    <location>
        <begin position="45"/>
        <end position="539"/>
    </location>
</feature>
<evidence type="ECO:0000256" key="1">
    <source>
        <dbReference type="ARBA" id="ARBA00022801"/>
    </source>
</evidence>
<evidence type="ECO:0000313" key="4">
    <source>
        <dbReference type="EMBL" id="CAK9213599.1"/>
    </source>
</evidence>